<keyword evidence="1" id="KW-1133">Transmembrane helix</keyword>
<keyword evidence="1" id="KW-0812">Transmembrane</keyword>
<comment type="caution">
    <text evidence="2">The sequence shown here is derived from an EMBL/GenBank/DDBJ whole genome shotgun (WGS) entry which is preliminary data.</text>
</comment>
<gene>
    <name evidence="2" type="ORF">CSSPJE1EN2_LOCUS24860</name>
</gene>
<protein>
    <submittedName>
        <fullName evidence="2">Uncharacterized protein</fullName>
    </submittedName>
</protein>
<feature type="transmembrane region" description="Helical" evidence="1">
    <location>
        <begin position="66"/>
        <end position="87"/>
    </location>
</feature>
<name>A0ABP1A0U3_9BRYO</name>
<keyword evidence="1" id="KW-0472">Membrane</keyword>
<proteinExistence type="predicted"/>
<dbReference type="Proteomes" id="UP001497522">
    <property type="component" value="Unassembled WGS sequence"/>
</dbReference>
<dbReference type="EMBL" id="CAXHBF010000049">
    <property type="protein sequence ID" value="CAK9854928.1"/>
    <property type="molecule type" value="Genomic_DNA"/>
</dbReference>
<organism evidence="2 3">
    <name type="scientific">Sphagnum jensenii</name>
    <dbReference type="NCBI Taxonomy" id="128206"/>
    <lineage>
        <taxon>Eukaryota</taxon>
        <taxon>Viridiplantae</taxon>
        <taxon>Streptophyta</taxon>
        <taxon>Embryophyta</taxon>
        <taxon>Bryophyta</taxon>
        <taxon>Sphagnophytina</taxon>
        <taxon>Sphagnopsida</taxon>
        <taxon>Sphagnales</taxon>
        <taxon>Sphagnaceae</taxon>
        <taxon>Sphagnum</taxon>
    </lineage>
</organism>
<evidence type="ECO:0000256" key="1">
    <source>
        <dbReference type="SAM" id="Phobius"/>
    </source>
</evidence>
<reference evidence="2" key="1">
    <citation type="submission" date="2024-03" db="EMBL/GenBank/DDBJ databases">
        <authorList>
            <consortium name="ELIXIR-Norway"/>
            <consortium name="Elixir Norway"/>
        </authorList>
    </citation>
    <scope>NUCLEOTIDE SEQUENCE</scope>
</reference>
<evidence type="ECO:0000313" key="3">
    <source>
        <dbReference type="Proteomes" id="UP001497522"/>
    </source>
</evidence>
<keyword evidence="3" id="KW-1185">Reference proteome</keyword>
<sequence length="102" mass="11899">MCTGAVNGHVETRSSWGRAQQLQLRAAFRPRHRLHRELLQQPLMFSWKHKCGTYSHQLDDIRRRHIWLLLLLPQQLFAAAAAATPFFKLVGEEILLQLTFKP</sequence>
<accession>A0ABP1A0U3</accession>
<evidence type="ECO:0000313" key="2">
    <source>
        <dbReference type="EMBL" id="CAK9854928.1"/>
    </source>
</evidence>